<comment type="caution">
    <text evidence="5">The sequence shown here is derived from an EMBL/GenBank/DDBJ whole genome shotgun (WGS) entry which is preliminary data.</text>
</comment>
<evidence type="ECO:0000313" key="6">
    <source>
        <dbReference type="Proteomes" id="UP000297861"/>
    </source>
</evidence>
<dbReference type="OrthoDB" id="1067229at2"/>
<dbReference type="SUPFAM" id="SSF50475">
    <property type="entry name" value="FMN-binding split barrel"/>
    <property type="match status" value="1"/>
</dbReference>
<evidence type="ECO:0000256" key="2">
    <source>
        <dbReference type="SAM" id="SignalP"/>
    </source>
</evidence>
<dbReference type="Pfam" id="PF14730">
    <property type="entry name" value="DUF4468"/>
    <property type="match status" value="1"/>
</dbReference>
<keyword evidence="2" id="KW-0732">Signal</keyword>
<sequence>MKKLFFLLMFAATAFAATSQTDSKYLAGAVPEVDGKVLFSRTITVNKPITDDRLFELMDKWVSNEYSVQDGSRQRILLSNKEDKSIAAQGDMTLVFKRSALSLDQSNMLYQLILQINGGKCEAVVRSIKYEYNDAGKKISTFPAEEMITDKYALNKKGDKLNNYYNKFRIYTVDSINALFNKIDVYLNGAKVVAGAVERDYQPTAPAASVPMAALAPAAVAAETYQETVAAPSVAETGSVSALPGFRQISADKIPGNIVKLLNNWTLITSGTAEKTNVMTASWGGLGVFWEKPVAFCFLNPSRYSVQTMDQGETYTISFYTEAYKDAMLYCGNNSGRNTDKIKGSGLTPIKTPSGATAFAEAWMIFECKKIIAQQISPDAVKTQVPAEWSKNGYHKMYVGEILNVWVK</sequence>
<feature type="domain" description="DUF4468" evidence="4">
    <location>
        <begin position="40"/>
        <end position="130"/>
    </location>
</feature>
<dbReference type="GO" id="GO:0010181">
    <property type="term" value="F:FMN binding"/>
    <property type="evidence" value="ECO:0007669"/>
    <property type="project" value="InterPro"/>
</dbReference>
<gene>
    <name evidence="5" type="ORF">E2605_08190</name>
</gene>
<evidence type="ECO:0000256" key="1">
    <source>
        <dbReference type="ARBA" id="ARBA00038054"/>
    </source>
</evidence>
<organism evidence="5 6">
    <name type="scientific">Dysgonomonas capnocytophagoides</name>
    <dbReference type="NCBI Taxonomy" id="45254"/>
    <lineage>
        <taxon>Bacteria</taxon>
        <taxon>Pseudomonadati</taxon>
        <taxon>Bacteroidota</taxon>
        <taxon>Bacteroidia</taxon>
        <taxon>Bacteroidales</taxon>
        <taxon>Dysgonomonadaceae</taxon>
        <taxon>Dysgonomonas</taxon>
    </lineage>
</organism>
<dbReference type="GO" id="GO:0016646">
    <property type="term" value="F:oxidoreductase activity, acting on the CH-NH group of donors, NAD or NADP as acceptor"/>
    <property type="evidence" value="ECO:0007669"/>
    <property type="project" value="UniProtKB-ARBA"/>
</dbReference>
<dbReference type="Proteomes" id="UP000297861">
    <property type="component" value="Unassembled WGS sequence"/>
</dbReference>
<keyword evidence="6" id="KW-1185">Reference proteome</keyword>
<evidence type="ECO:0000259" key="4">
    <source>
        <dbReference type="Pfam" id="PF14730"/>
    </source>
</evidence>
<dbReference type="Pfam" id="PF01613">
    <property type="entry name" value="Flavin_Reduct"/>
    <property type="match status" value="1"/>
</dbReference>
<dbReference type="STRING" id="1121485.GCA_000426485_02124"/>
<dbReference type="PANTHER" id="PTHR43567">
    <property type="entry name" value="FLAVOREDOXIN-RELATED-RELATED"/>
    <property type="match status" value="1"/>
</dbReference>
<dbReference type="CDD" id="cd12190">
    <property type="entry name" value="Bacova_04320_like"/>
    <property type="match status" value="1"/>
</dbReference>
<dbReference type="AlphaFoldDB" id="A0A4Y8L2B1"/>
<evidence type="ECO:0000259" key="3">
    <source>
        <dbReference type="Pfam" id="PF01613"/>
    </source>
</evidence>
<comment type="similarity">
    <text evidence="1">Belongs to the flavoredoxin family.</text>
</comment>
<proteinExistence type="inferred from homology"/>
<dbReference type="InterPro" id="IPR002563">
    <property type="entry name" value="Flavin_Rdtase-like_dom"/>
</dbReference>
<accession>A0A4Y8L2B1</accession>
<feature type="domain" description="Flavin reductase like" evidence="3">
    <location>
        <begin position="266"/>
        <end position="407"/>
    </location>
</feature>
<name>A0A4Y8L2B1_9BACT</name>
<protein>
    <submittedName>
        <fullName evidence="5">DUF4468 domain-containing protein</fullName>
    </submittedName>
</protein>
<dbReference type="EMBL" id="SOML01000004">
    <property type="protein sequence ID" value="TFD96789.1"/>
    <property type="molecule type" value="Genomic_DNA"/>
</dbReference>
<dbReference type="Gene3D" id="3.30.530.80">
    <property type="match status" value="1"/>
</dbReference>
<dbReference type="Gene3D" id="2.30.110.10">
    <property type="entry name" value="Electron Transport, Fmn-binding Protein, Chain A"/>
    <property type="match status" value="1"/>
</dbReference>
<dbReference type="InterPro" id="IPR052174">
    <property type="entry name" value="Flavoredoxin"/>
</dbReference>
<dbReference type="InterPro" id="IPR027823">
    <property type="entry name" value="DUF4468"/>
</dbReference>
<feature type="chain" id="PRO_5021346863" evidence="2">
    <location>
        <begin position="17"/>
        <end position="408"/>
    </location>
</feature>
<dbReference type="InterPro" id="IPR012349">
    <property type="entry name" value="Split_barrel_FMN-bd"/>
</dbReference>
<evidence type="ECO:0000313" key="5">
    <source>
        <dbReference type="EMBL" id="TFD96789.1"/>
    </source>
</evidence>
<reference evidence="5 6" key="1">
    <citation type="submission" date="2019-03" db="EMBL/GenBank/DDBJ databases">
        <title>San Antonio Military Medical Center submission to MRSN (WRAIR), pending publication.</title>
        <authorList>
            <person name="Blyth D.M."/>
            <person name="Mccarthy S.L."/>
            <person name="Schall S.E."/>
            <person name="Stam J.A."/>
            <person name="Ong A.C."/>
            <person name="Mcgann P.T."/>
        </authorList>
    </citation>
    <scope>NUCLEOTIDE SEQUENCE [LARGE SCALE GENOMIC DNA]</scope>
    <source>
        <strain evidence="5 6">MRSN571793</strain>
    </source>
</reference>
<feature type="signal peptide" evidence="2">
    <location>
        <begin position="1"/>
        <end position="16"/>
    </location>
</feature>
<dbReference type="PANTHER" id="PTHR43567:SF5">
    <property type="entry name" value="HYPOTHETICAL CYTOSOLIC PROTEIN"/>
    <property type="match status" value="1"/>
</dbReference>
<dbReference type="RefSeq" id="WP_134436081.1">
    <property type="nucleotide sequence ID" value="NZ_SOML01000004.1"/>
</dbReference>